<organism evidence="2 3">
    <name type="scientific">Gnathostoma spinigerum</name>
    <dbReference type="NCBI Taxonomy" id="75299"/>
    <lineage>
        <taxon>Eukaryota</taxon>
        <taxon>Metazoa</taxon>
        <taxon>Ecdysozoa</taxon>
        <taxon>Nematoda</taxon>
        <taxon>Chromadorea</taxon>
        <taxon>Rhabditida</taxon>
        <taxon>Spirurina</taxon>
        <taxon>Gnathostomatomorpha</taxon>
        <taxon>Gnathostomatoidea</taxon>
        <taxon>Gnathostomatidae</taxon>
        <taxon>Gnathostoma</taxon>
    </lineage>
</organism>
<name>A0ABD6EYY5_9BILA</name>
<dbReference type="AlphaFoldDB" id="A0ABD6EYY5"/>
<proteinExistence type="predicted"/>
<feature type="compositionally biased region" description="Polar residues" evidence="1">
    <location>
        <begin position="138"/>
        <end position="152"/>
    </location>
</feature>
<protein>
    <submittedName>
        <fullName evidence="2">Uncharacterized protein</fullName>
    </submittedName>
</protein>
<gene>
    <name evidence="2" type="ORF">AB6A40_008189</name>
</gene>
<evidence type="ECO:0000256" key="1">
    <source>
        <dbReference type="SAM" id="MobiDB-lite"/>
    </source>
</evidence>
<dbReference type="Proteomes" id="UP001608902">
    <property type="component" value="Unassembled WGS sequence"/>
</dbReference>
<feature type="region of interest" description="Disordered" evidence="1">
    <location>
        <begin position="1"/>
        <end position="163"/>
    </location>
</feature>
<feature type="compositionally biased region" description="Polar residues" evidence="1">
    <location>
        <begin position="84"/>
        <end position="95"/>
    </location>
</feature>
<keyword evidence="3" id="KW-1185">Reference proteome</keyword>
<comment type="caution">
    <text evidence="2">The sequence shown here is derived from an EMBL/GenBank/DDBJ whole genome shotgun (WGS) entry which is preliminary data.</text>
</comment>
<feature type="compositionally biased region" description="Basic and acidic residues" evidence="1">
    <location>
        <begin position="37"/>
        <end position="52"/>
    </location>
</feature>
<reference evidence="2 3" key="1">
    <citation type="submission" date="2024-08" db="EMBL/GenBank/DDBJ databases">
        <title>Gnathostoma spinigerum genome.</title>
        <authorList>
            <person name="Gonzalez-Bertolin B."/>
            <person name="Monzon S."/>
            <person name="Zaballos A."/>
            <person name="Jimenez P."/>
            <person name="Dekumyoy P."/>
            <person name="Varona S."/>
            <person name="Cuesta I."/>
            <person name="Sumanam S."/>
            <person name="Adisakwattana P."/>
            <person name="Gasser R.B."/>
            <person name="Hernandez-Gonzalez A."/>
            <person name="Young N.D."/>
            <person name="Perteguer M.J."/>
        </authorList>
    </citation>
    <scope>NUCLEOTIDE SEQUENCE [LARGE SCALE GENOMIC DNA]</scope>
    <source>
        <strain evidence="2">AL3</strain>
        <tissue evidence="2">Liver</tissue>
    </source>
</reference>
<dbReference type="EMBL" id="JBGFUD010007300">
    <property type="protein sequence ID" value="MFH4981480.1"/>
    <property type="molecule type" value="Genomic_DNA"/>
</dbReference>
<evidence type="ECO:0000313" key="2">
    <source>
        <dbReference type="EMBL" id="MFH4981480.1"/>
    </source>
</evidence>
<evidence type="ECO:0000313" key="3">
    <source>
        <dbReference type="Proteomes" id="UP001608902"/>
    </source>
</evidence>
<accession>A0ABD6EYY5</accession>
<sequence length="163" mass="18419">MTEISDEGSSRRVRQSRWDTASTSETKRQSRWNAHSAEGDTDMRRKDIDMRKVTQAKPFGNSSLPQKANLGFPSAFPHKPSFPPSQNISSRNNCTKYYDQSKGRLPVNSRPVVPPPVPVQNVFSTRSKLPLLRPPTLNPHSKSFQGRSQTSDTQRRSVQYHPG</sequence>